<comment type="subcellular location">
    <subcellularLocation>
        <location evidence="1">Membrane</location>
        <topology evidence="1">Single-pass membrane protein</topology>
    </subcellularLocation>
</comment>
<evidence type="ECO:0000313" key="8">
    <source>
        <dbReference type="Proteomes" id="UP000661077"/>
    </source>
</evidence>
<organism evidence="7 8">
    <name type="scientific">Steroidobacter gossypii</name>
    <dbReference type="NCBI Taxonomy" id="2805490"/>
    <lineage>
        <taxon>Bacteria</taxon>
        <taxon>Pseudomonadati</taxon>
        <taxon>Pseudomonadota</taxon>
        <taxon>Gammaproteobacteria</taxon>
        <taxon>Steroidobacterales</taxon>
        <taxon>Steroidobacteraceae</taxon>
        <taxon>Steroidobacter</taxon>
    </lineage>
</organism>
<name>A0ABS1WS84_9GAMM</name>
<protein>
    <submittedName>
        <fullName evidence="7">Energy transducer TonB</fullName>
    </submittedName>
</protein>
<dbReference type="NCBIfam" id="TIGR01352">
    <property type="entry name" value="tonB_Cterm"/>
    <property type="match status" value="1"/>
</dbReference>
<feature type="signal peptide" evidence="5">
    <location>
        <begin position="1"/>
        <end position="25"/>
    </location>
</feature>
<evidence type="ECO:0000256" key="1">
    <source>
        <dbReference type="ARBA" id="ARBA00004167"/>
    </source>
</evidence>
<keyword evidence="5" id="KW-0732">Signal</keyword>
<dbReference type="InterPro" id="IPR006260">
    <property type="entry name" value="TonB/TolA_C"/>
</dbReference>
<dbReference type="Gene3D" id="3.30.1150.10">
    <property type="match status" value="1"/>
</dbReference>
<evidence type="ECO:0000256" key="3">
    <source>
        <dbReference type="ARBA" id="ARBA00022989"/>
    </source>
</evidence>
<comment type="caution">
    <text evidence="7">The sequence shown here is derived from an EMBL/GenBank/DDBJ whole genome shotgun (WGS) entry which is preliminary data.</text>
</comment>
<reference evidence="7 8" key="1">
    <citation type="journal article" date="2021" name="Int. J. Syst. Evol. Microbiol.">
        <title>Steroidobacter gossypii sp. nov., isolated from soil of cotton cropping field.</title>
        <authorList>
            <person name="Huang R."/>
            <person name="Yang S."/>
            <person name="Zhen C."/>
            <person name="Liu W."/>
        </authorList>
    </citation>
    <scope>NUCLEOTIDE SEQUENCE [LARGE SCALE GENOMIC DNA]</scope>
    <source>
        <strain evidence="7 8">S1-65</strain>
    </source>
</reference>
<evidence type="ECO:0000256" key="5">
    <source>
        <dbReference type="SAM" id="SignalP"/>
    </source>
</evidence>
<dbReference type="InterPro" id="IPR037682">
    <property type="entry name" value="TonB_C"/>
</dbReference>
<dbReference type="Proteomes" id="UP000661077">
    <property type="component" value="Unassembled WGS sequence"/>
</dbReference>
<keyword evidence="3" id="KW-1133">Transmembrane helix</keyword>
<evidence type="ECO:0000313" key="7">
    <source>
        <dbReference type="EMBL" id="MBM0103842.1"/>
    </source>
</evidence>
<dbReference type="EMBL" id="JAEVLS010000001">
    <property type="protein sequence ID" value="MBM0103842.1"/>
    <property type="molecule type" value="Genomic_DNA"/>
</dbReference>
<keyword evidence="4" id="KW-0472">Membrane</keyword>
<dbReference type="Pfam" id="PF03544">
    <property type="entry name" value="TonB_C"/>
    <property type="match status" value="1"/>
</dbReference>
<accession>A0ABS1WS84</accession>
<evidence type="ECO:0000259" key="6">
    <source>
        <dbReference type="PROSITE" id="PS52015"/>
    </source>
</evidence>
<gene>
    <name evidence="7" type="ORF">JM946_03765</name>
</gene>
<evidence type="ECO:0000256" key="2">
    <source>
        <dbReference type="ARBA" id="ARBA00022692"/>
    </source>
</evidence>
<keyword evidence="8" id="KW-1185">Reference proteome</keyword>
<dbReference type="RefSeq" id="WP_203165796.1">
    <property type="nucleotide sequence ID" value="NZ_JAEVLS010000001.1"/>
</dbReference>
<feature type="domain" description="TonB C-terminal" evidence="6">
    <location>
        <begin position="24"/>
        <end position="117"/>
    </location>
</feature>
<feature type="chain" id="PRO_5045322934" evidence="5">
    <location>
        <begin position="26"/>
        <end position="117"/>
    </location>
</feature>
<evidence type="ECO:0000256" key="4">
    <source>
        <dbReference type="ARBA" id="ARBA00023136"/>
    </source>
</evidence>
<keyword evidence="2" id="KW-0812">Transmembrane</keyword>
<dbReference type="PROSITE" id="PS52015">
    <property type="entry name" value="TONB_CTD"/>
    <property type="match status" value="1"/>
</dbReference>
<proteinExistence type="predicted"/>
<dbReference type="SUPFAM" id="SSF74653">
    <property type="entry name" value="TolA/TonB C-terminal domain"/>
    <property type="match status" value="1"/>
</dbReference>
<sequence>MNTSLTTGLAILAATLAIPATTAYSAACGMRVIHSDTDFPERAQLRGQKGTVYLNVTLDANGRATGAEVERSSGHLLLDLAAKRSVLKNWQFDVSHCDHALPASHQVAVEYRNEEYE</sequence>